<evidence type="ECO:0000259" key="3">
    <source>
        <dbReference type="PROSITE" id="PS50045"/>
    </source>
</evidence>
<dbReference type="Pfam" id="PF00158">
    <property type="entry name" value="Sigma54_activat"/>
    <property type="match status" value="1"/>
</dbReference>
<dbReference type="InterPro" id="IPR036662">
    <property type="entry name" value="PTS_EIIA_man-typ_sf"/>
</dbReference>
<name>A0ABT2S6U4_9FIRM</name>
<dbReference type="InterPro" id="IPR036634">
    <property type="entry name" value="PRD_sf"/>
</dbReference>
<evidence type="ECO:0000259" key="4">
    <source>
        <dbReference type="PROSITE" id="PS51372"/>
    </source>
</evidence>
<dbReference type="SUPFAM" id="SSF52540">
    <property type="entry name" value="P-loop containing nucleoside triphosphate hydrolases"/>
    <property type="match status" value="1"/>
</dbReference>
<keyword evidence="1" id="KW-0547">Nucleotide-binding</keyword>
<keyword evidence="6" id="KW-1185">Reference proteome</keyword>
<dbReference type="InterPro" id="IPR027417">
    <property type="entry name" value="P-loop_NTPase"/>
</dbReference>
<keyword evidence="2" id="KW-0067">ATP-binding</keyword>
<comment type="caution">
    <text evidence="5">The sequence shown here is derived from an EMBL/GenBank/DDBJ whole genome shotgun (WGS) entry which is preliminary data.</text>
</comment>
<dbReference type="Gene3D" id="1.10.1790.10">
    <property type="entry name" value="PRD domain"/>
    <property type="match status" value="1"/>
</dbReference>
<dbReference type="PANTHER" id="PTHR32071:SF38">
    <property type="entry name" value="PSP OPERON TRANSCRIPTIONAL ACTIVATOR"/>
    <property type="match status" value="1"/>
</dbReference>
<dbReference type="EMBL" id="JAOQJV010000010">
    <property type="protein sequence ID" value="MCU6700306.1"/>
    <property type="molecule type" value="Genomic_DNA"/>
</dbReference>
<organism evidence="5 6">
    <name type="scientific">Dorea ammoniilytica</name>
    <dbReference type="NCBI Taxonomy" id="2981788"/>
    <lineage>
        <taxon>Bacteria</taxon>
        <taxon>Bacillati</taxon>
        <taxon>Bacillota</taxon>
        <taxon>Clostridia</taxon>
        <taxon>Lachnospirales</taxon>
        <taxon>Lachnospiraceae</taxon>
        <taxon>Dorea</taxon>
    </lineage>
</organism>
<dbReference type="PROSITE" id="PS50045">
    <property type="entry name" value="SIGMA54_INTERACT_4"/>
    <property type="match status" value="1"/>
</dbReference>
<dbReference type="SUPFAM" id="SSF63520">
    <property type="entry name" value="PTS-regulatory domain, PRD"/>
    <property type="match status" value="1"/>
</dbReference>
<dbReference type="InterPro" id="IPR011608">
    <property type="entry name" value="PRD"/>
</dbReference>
<dbReference type="PROSITE" id="PS51372">
    <property type="entry name" value="PRD_2"/>
    <property type="match status" value="1"/>
</dbReference>
<dbReference type="Gene3D" id="3.40.50.300">
    <property type="entry name" value="P-loop containing nucleotide triphosphate hydrolases"/>
    <property type="match status" value="1"/>
</dbReference>
<evidence type="ECO:0000313" key="6">
    <source>
        <dbReference type="Proteomes" id="UP001207605"/>
    </source>
</evidence>
<dbReference type="PANTHER" id="PTHR32071">
    <property type="entry name" value="TRANSCRIPTIONAL REGULATORY PROTEIN"/>
    <property type="match status" value="1"/>
</dbReference>
<dbReference type="Proteomes" id="UP001207605">
    <property type="component" value="Unassembled WGS sequence"/>
</dbReference>
<dbReference type="CDD" id="cd00009">
    <property type="entry name" value="AAA"/>
    <property type="match status" value="1"/>
</dbReference>
<dbReference type="InterPro" id="IPR002078">
    <property type="entry name" value="Sigma_54_int"/>
</dbReference>
<evidence type="ECO:0000256" key="1">
    <source>
        <dbReference type="ARBA" id="ARBA00022741"/>
    </source>
</evidence>
<reference evidence="5 6" key="1">
    <citation type="journal article" date="2021" name="ISME Commun">
        <title>Automated analysis of genomic sequences facilitates high-throughput and comprehensive description of bacteria.</title>
        <authorList>
            <person name="Hitch T.C.A."/>
        </authorList>
    </citation>
    <scope>NUCLEOTIDE SEQUENCE [LARGE SCALE GENOMIC DNA]</scope>
    <source>
        <strain evidence="5 6">Sanger_02</strain>
    </source>
</reference>
<evidence type="ECO:0000313" key="5">
    <source>
        <dbReference type="EMBL" id="MCU6700306.1"/>
    </source>
</evidence>
<protein>
    <submittedName>
        <fullName evidence="5">PRD domain-containing protein</fullName>
    </submittedName>
</protein>
<evidence type="ECO:0000256" key="2">
    <source>
        <dbReference type="ARBA" id="ARBA00022840"/>
    </source>
</evidence>
<dbReference type="Gene3D" id="3.40.50.510">
    <property type="entry name" value="Phosphotransferase system, mannose-type IIA component"/>
    <property type="match status" value="1"/>
</dbReference>
<dbReference type="RefSeq" id="WP_262581722.1">
    <property type="nucleotide sequence ID" value="NZ_JAOQJV010000010.1"/>
</dbReference>
<accession>A0ABT2S6U4</accession>
<feature type="domain" description="Sigma-54 factor interaction" evidence="3">
    <location>
        <begin position="126"/>
        <end position="349"/>
    </location>
</feature>
<gene>
    <name evidence="5" type="ORF">OCV65_08700</name>
</gene>
<dbReference type="Pfam" id="PF00874">
    <property type="entry name" value="PRD"/>
    <property type="match status" value="1"/>
</dbReference>
<feature type="domain" description="PRD" evidence="4">
    <location>
        <begin position="711"/>
        <end position="816"/>
    </location>
</feature>
<proteinExistence type="predicted"/>
<sequence length="816" mass="92878">MEKKEQVYQHIRNDTITKLKEEQFESLGLDTLTVSLDLKMNRANISRLLNQLYNEGRLIKTDSRPVFFMDRSALDRYVEHAYIPSIIPKDKTIKDYLATANASASKVRQDHINTFNRYITNLRHSKMAEPVRKAKSAILYPSGLNTLIIGDRGTGRFQFAKAMSNYARDAHFIDDKKKVHIVECLNYSGAPDNTLLKLLFGEYIAKTNTWKRGLFQQSSNHIIIMNNIDQLPSGVLSSLYNAILDKSFSPINSNKTIPLSSLIIATASTAVLRNDGDLRRCFPMFIDMPNLYERSIVEKLVIIMQYLQDEALTIDKTIRISKDALSCLTMSEYSGNLAHQRSEIRQACASGYQRYIEENSMFIDIDLDDLSTPVLENIFNVDDHIAELNETLNLFSTEYFFFSAQKLNPELQLLYDLDQPNKNDNPLTVRKVGDELINQCISDIESAANSQLNSLRSVMLQSLYDTIHPIVQNHAICKSENLLYGLLLHISGELNNLKSGVTSSTVSLNNKIARGSDYAYASRISSTLNETDHVKLPSIEVDYIATYLYLSSQWIDRRYIQLLIISSGREISRNYADFINGQKFKTHASYMTVSEDEPAEAIMHEIAEKMRKIDRGRGVIIITDQSIIPKHSSLISKHFSGKYTIVEDMTIQKIVSIAEHVESLGATIQSSNAFDSLTTEQVTAETSVETPAQELLQNIQEKLLSESLVFLNPEKACQALFHVLLNILQDLSIPYSDDLLIKFIFHTSFALERCIRKEPFVYPKARILIKQHATLFNVLEKNFEIITELFSVQIPASEMGYVIEIFLPYYQQNEES</sequence>